<feature type="transmembrane region" description="Helical" evidence="8">
    <location>
        <begin position="42"/>
        <end position="61"/>
    </location>
</feature>
<dbReference type="PANTHER" id="PTHR30472:SF1">
    <property type="entry name" value="FE(3+) DICITRATE TRANSPORT SYSTEM PERMEASE PROTEIN FECC-RELATED"/>
    <property type="match status" value="1"/>
</dbReference>
<feature type="transmembrane region" description="Helical" evidence="8">
    <location>
        <begin position="94"/>
        <end position="111"/>
    </location>
</feature>
<feature type="transmembrane region" description="Helical" evidence="8">
    <location>
        <begin position="341"/>
        <end position="357"/>
    </location>
</feature>
<evidence type="ECO:0000256" key="6">
    <source>
        <dbReference type="ARBA" id="ARBA00022989"/>
    </source>
</evidence>
<dbReference type="PANTHER" id="PTHR30472">
    <property type="entry name" value="FERRIC ENTEROBACTIN TRANSPORT SYSTEM PERMEASE PROTEIN"/>
    <property type="match status" value="1"/>
</dbReference>
<feature type="transmembrane region" description="Helical" evidence="8">
    <location>
        <begin position="123"/>
        <end position="144"/>
    </location>
</feature>
<evidence type="ECO:0000256" key="2">
    <source>
        <dbReference type="ARBA" id="ARBA00007935"/>
    </source>
</evidence>
<reference evidence="9 10" key="1">
    <citation type="journal article" date="2019" name="Int. J. Syst. Evol. Microbiol.">
        <title>The Global Catalogue of Microorganisms (GCM) 10K type strain sequencing project: providing services to taxonomists for standard genome sequencing and annotation.</title>
        <authorList>
            <consortium name="The Broad Institute Genomics Platform"/>
            <consortium name="The Broad Institute Genome Sequencing Center for Infectious Disease"/>
            <person name="Wu L."/>
            <person name="Ma J."/>
        </authorList>
    </citation>
    <scope>NUCLEOTIDE SEQUENCE [LARGE SCALE GENOMIC DNA]</scope>
    <source>
        <strain evidence="9 10">JCM 14549</strain>
    </source>
</reference>
<comment type="subcellular location">
    <subcellularLocation>
        <location evidence="1">Cell membrane</location>
        <topology evidence="1">Multi-pass membrane protein</topology>
    </subcellularLocation>
</comment>
<evidence type="ECO:0000256" key="4">
    <source>
        <dbReference type="ARBA" id="ARBA00022475"/>
    </source>
</evidence>
<feature type="transmembrane region" description="Helical" evidence="8">
    <location>
        <begin position="308"/>
        <end position="329"/>
    </location>
</feature>
<dbReference type="Proteomes" id="UP001403094">
    <property type="component" value="Unassembled WGS sequence"/>
</dbReference>
<dbReference type="EMBL" id="BAAANQ010000003">
    <property type="protein sequence ID" value="GAA2050995.1"/>
    <property type="molecule type" value="Genomic_DNA"/>
</dbReference>
<keyword evidence="6 8" id="KW-1133">Transmembrane helix</keyword>
<feature type="transmembrane region" description="Helical" evidence="8">
    <location>
        <begin position="150"/>
        <end position="169"/>
    </location>
</feature>
<proteinExistence type="inferred from homology"/>
<keyword evidence="10" id="KW-1185">Reference proteome</keyword>
<evidence type="ECO:0000313" key="10">
    <source>
        <dbReference type="Proteomes" id="UP001403094"/>
    </source>
</evidence>
<keyword evidence="3" id="KW-0813">Transport</keyword>
<comment type="caution">
    <text evidence="9">The sequence shown here is derived from an EMBL/GenBank/DDBJ whole genome shotgun (WGS) entry which is preliminary data.</text>
</comment>
<keyword evidence="7 8" id="KW-0472">Membrane</keyword>
<organism evidence="9 10">
    <name type="scientific">Streptomyces cheonanensis</name>
    <dbReference type="NCBI Taxonomy" id="312720"/>
    <lineage>
        <taxon>Bacteria</taxon>
        <taxon>Bacillati</taxon>
        <taxon>Actinomycetota</taxon>
        <taxon>Actinomycetes</taxon>
        <taxon>Kitasatosporales</taxon>
        <taxon>Streptomycetaceae</taxon>
        <taxon>Streptomyces</taxon>
    </lineage>
</organism>
<evidence type="ECO:0000313" key="9">
    <source>
        <dbReference type="EMBL" id="GAA2050995.1"/>
    </source>
</evidence>
<protein>
    <submittedName>
        <fullName evidence="9">Iron chelate uptake ABC transporter family permease subunit</fullName>
    </submittedName>
</protein>
<evidence type="ECO:0000256" key="7">
    <source>
        <dbReference type="ARBA" id="ARBA00023136"/>
    </source>
</evidence>
<feature type="transmembrane region" description="Helical" evidence="8">
    <location>
        <begin position="181"/>
        <end position="202"/>
    </location>
</feature>
<comment type="similarity">
    <text evidence="2">Belongs to the binding-protein-dependent transport system permease family. FecCD subfamily.</text>
</comment>
<dbReference type="Pfam" id="PF01032">
    <property type="entry name" value="FecCD"/>
    <property type="match status" value="1"/>
</dbReference>
<dbReference type="Gene3D" id="1.10.3470.10">
    <property type="entry name" value="ABC transporter involved in vitamin B12 uptake, BtuC"/>
    <property type="match status" value="1"/>
</dbReference>
<evidence type="ECO:0000256" key="8">
    <source>
        <dbReference type="SAM" id="Phobius"/>
    </source>
</evidence>
<feature type="transmembrane region" description="Helical" evidence="8">
    <location>
        <begin position="270"/>
        <end position="296"/>
    </location>
</feature>
<keyword evidence="4" id="KW-1003">Cell membrane</keyword>
<dbReference type="InterPro" id="IPR037294">
    <property type="entry name" value="ABC_BtuC-like"/>
</dbReference>
<dbReference type="CDD" id="cd06550">
    <property type="entry name" value="TM_ABC_iron-siderophores_like"/>
    <property type="match status" value="1"/>
</dbReference>
<sequence length="367" mass="36589">MGEMRKSGLPYLVDVSDTPAAAQAPPAPAPPPPARRGAARTVALTVLVLALVVAVFASLAVGSKSVALGDVFAALGGSREGDAVVVRDLRVPRTVLGLLVGLALGAAGAVAQDITRNPLGDPGLIGVSAGAAFAVAAGIGLFSLTHSYQYIWFAFLGGALAGLLAYTVGGTGYGGATPAKLALAGAAVTLFLGSFTSALVLLDVNTLDQYRSWAVGSLAGRNADLGPQLAPFVIAGLILALALSGRLNALALGDDLATTLGARVRTTRALGAVAVIVLTGAAVAAAGPVTFVGLVVPHLVRAFTGPDARWLIPCSALGGGVLLLAADVIGRVVARPGELEAGVVTAVIGAPFLAVMVKRGKLREHTR</sequence>
<feature type="transmembrane region" description="Helical" evidence="8">
    <location>
        <begin position="229"/>
        <end position="249"/>
    </location>
</feature>
<keyword evidence="5 8" id="KW-0812">Transmembrane</keyword>
<dbReference type="InterPro" id="IPR000522">
    <property type="entry name" value="ABC_transptr_permease_BtuC"/>
</dbReference>
<accession>A0ABN2V4U9</accession>
<evidence type="ECO:0000256" key="5">
    <source>
        <dbReference type="ARBA" id="ARBA00022692"/>
    </source>
</evidence>
<gene>
    <name evidence="9" type="ORF">GCM10009757_23540</name>
</gene>
<evidence type="ECO:0000256" key="1">
    <source>
        <dbReference type="ARBA" id="ARBA00004651"/>
    </source>
</evidence>
<name>A0ABN2V4U9_9ACTN</name>
<dbReference type="SUPFAM" id="SSF81345">
    <property type="entry name" value="ABC transporter involved in vitamin B12 uptake, BtuC"/>
    <property type="match status" value="1"/>
</dbReference>
<evidence type="ECO:0000256" key="3">
    <source>
        <dbReference type="ARBA" id="ARBA00022448"/>
    </source>
</evidence>